<dbReference type="RefSeq" id="WP_253057670.1">
    <property type="nucleotide sequence ID" value="NZ_JAMXWM010000001.1"/>
</dbReference>
<evidence type="ECO:0000259" key="1">
    <source>
        <dbReference type="Pfam" id="PF03734"/>
    </source>
</evidence>
<dbReference type="PANTHER" id="PTHR38589:SF1">
    <property type="entry name" value="BLR0621 PROTEIN"/>
    <property type="match status" value="1"/>
</dbReference>
<feature type="domain" description="L,D-TPase catalytic" evidence="1">
    <location>
        <begin position="90"/>
        <end position="223"/>
    </location>
</feature>
<dbReference type="Proteomes" id="UP001597399">
    <property type="component" value="Unassembled WGS sequence"/>
</dbReference>
<proteinExistence type="predicted"/>
<protein>
    <submittedName>
        <fullName evidence="2">L,D-transpeptidase</fullName>
    </submittedName>
</protein>
<accession>A0ABW5S3F6</accession>
<dbReference type="Pfam" id="PF03734">
    <property type="entry name" value="YkuD"/>
    <property type="match status" value="1"/>
</dbReference>
<dbReference type="PANTHER" id="PTHR38589">
    <property type="entry name" value="BLR0621 PROTEIN"/>
    <property type="match status" value="1"/>
</dbReference>
<organism evidence="2 3">
    <name type="scientific">Sporolactobacillus shoreicorticis</name>
    <dbReference type="NCBI Taxonomy" id="1923877"/>
    <lineage>
        <taxon>Bacteria</taxon>
        <taxon>Bacillati</taxon>
        <taxon>Bacillota</taxon>
        <taxon>Bacilli</taxon>
        <taxon>Bacillales</taxon>
        <taxon>Sporolactobacillaceae</taxon>
        <taxon>Sporolactobacillus</taxon>
    </lineage>
</organism>
<gene>
    <name evidence="2" type="ORF">ACFSUE_10805</name>
</gene>
<dbReference type="InterPro" id="IPR005490">
    <property type="entry name" value="LD_TPept_cat_dom"/>
</dbReference>
<keyword evidence="3" id="KW-1185">Reference proteome</keyword>
<sequence>MNKRTLVCSVMICLIISIFLPWDSSAKQSIYSKAKSQQIVNKMKSIKKNRQMILVTASGYGKRAVTIQAFSKNKHSKWSRILITHGIIGKNGFTHNFSERSKGSPEGKYTITRAFGRYKNPGTKLSYHRITADDVWVDNVHSKYYNSLQSIRKTHQYSERMNIPQYDYGFVINYNTKIIKGKGSAVFFHIAHGSYTLGCTATSKGKLVSLLKWLDPKKKPVIIQTVTKELNRY</sequence>
<dbReference type="EMBL" id="JBHUMQ010000026">
    <property type="protein sequence ID" value="MFD2694111.1"/>
    <property type="molecule type" value="Genomic_DNA"/>
</dbReference>
<comment type="caution">
    <text evidence="2">The sequence shown here is derived from an EMBL/GenBank/DDBJ whole genome shotgun (WGS) entry which is preliminary data.</text>
</comment>
<name>A0ABW5S3F6_9BACL</name>
<evidence type="ECO:0000313" key="2">
    <source>
        <dbReference type="EMBL" id="MFD2694111.1"/>
    </source>
</evidence>
<evidence type="ECO:0000313" key="3">
    <source>
        <dbReference type="Proteomes" id="UP001597399"/>
    </source>
</evidence>
<reference evidence="3" key="1">
    <citation type="journal article" date="2019" name="Int. J. Syst. Evol. Microbiol.">
        <title>The Global Catalogue of Microorganisms (GCM) 10K type strain sequencing project: providing services to taxonomists for standard genome sequencing and annotation.</title>
        <authorList>
            <consortium name="The Broad Institute Genomics Platform"/>
            <consortium name="The Broad Institute Genome Sequencing Center for Infectious Disease"/>
            <person name="Wu L."/>
            <person name="Ma J."/>
        </authorList>
    </citation>
    <scope>NUCLEOTIDE SEQUENCE [LARGE SCALE GENOMIC DNA]</scope>
    <source>
        <strain evidence="3">TISTR 2466</strain>
    </source>
</reference>